<sequence>MQGLWRAGNALQHGNPHERHLRWIQASKADTRAAIYHSCAAGAVLTALLRLLRHSTPITVTTPYQATRAPTLWLLVFDGGSRGNPGLAGCGSILLRYDTLHGSHSIVHAAAHFMGTRQTNNQAEYHALLLGLRAARRHRAHHLHVIGDSMMILRQHRTNHAPRNRRLAGTFQQTKRLADQLMVTQWHHHYRAYNKMADHAANVAMDLQDHRTWPSTTHTALDGLPELASNDVLEWEGATSLSFGMQPPRRPQPHSRVE</sequence>
<dbReference type="SUPFAM" id="SSF53098">
    <property type="entry name" value="Ribonuclease H-like"/>
    <property type="match status" value="1"/>
</dbReference>
<organism evidence="2 3">
    <name type="scientific">Lagenidium giganteum</name>
    <dbReference type="NCBI Taxonomy" id="4803"/>
    <lineage>
        <taxon>Eukaryota</taxon>
        <taxon>Sar</taxon>
        <taxon>Stramenopiles</taxon>
        <taxon>Oomycota</taxon>
        <taxon>Peronosporomycetes</taxon>
        <taxon>Pythiales</taxon>
        <taxon>Pythiaceae</taxon>
    </lineage>
</organism>
<accession>A0AAV2YMB8</accession>
<dbReference type="Pfam" id="PF13456">
    <property type="entry name" value="RVT_3"/>
    <property type="match status" value="1"/>
</dbReference>
<dbReference type="PANTHER" id="PTHR46387:SF2">
    <property type="entry name" value="RIBONUCLEASE HI"/>
    <property type="match status" value="1"/>
</dbReference>
<evidence type="ECO:0000313" key="2">
    <source>
        <dbReference type="EMBL" id="DAZ96172.1"/>
    </source>
</evidence>
<dbReference type="AlphaFoldDB" id="A0AAV2YMB8"/>
<dbReference type="PROSITE" id="PS50879">
    <property type="entry name" value="RNASE_H_1"/>
    <property type="match status" value="1"/>
</dbReference>
<dbReference type="InterPro" id="IPR002156">
    <property type="entry name" value="RNaseH_domain"/>
</dbReference>
<name>A0AAV2YMB8_9STRA</name>
<evidence type="ECO:0000313" key="3">
    <source>
        <dbReference type="Proteomes" id="UP001146120"/>
    </source>
</evidence>
<evidence type="ECO:0000259" key="1">
    <source>
        <dbReference type="PROSITE" id="PS50879"/>
    </source>
</evidence>
<dbReference type="GO" id="GO:0004523">
    <property type="term" value="F:RNA-DNA hybrid ribonuclease activity"/>
    <property type="evidence" value="ECO:0007669"/>
    <property type="project" value="InterPro"/>
</dbReference>
<dbReference type="Proteomes" id="UP001146120">
    <property type="component" value="Unassembled WGS sequence"/>
</dbReference>
<gene>
    <name evidence="2" type="ORF">N0F65_012362</name>
</gene>
<proteinExistence type="predicted"/>
<dbReference type="PANTHER" id="PTHR46387">
    <property type="entry name" value="POLYNUCLEOTIDYL TRANSFERASE, RIBONUCLEASE H-LIKE SUPERFAMILY PROTEIN"/>
    <property type="match status" value="1"/>
</dbReference>
<protein>
    <recommendedName>
        <fullName evidence="1">RNase H type-1 domain-containing protein</fullName>
    </recommendedName>
</protein>
<dbReference type="InterPro" id="IPR036397">
    <property type="entry name" value="RNaseH_sf"/>
</dbReference>
<dbReference type="GO" id="GO:0003676">
    <property type="term" value="F:nucleic acid binding"/>
    <property type="evidence" value="ECO:0007669"/>
    <property type="project" value="InterPro"/>
</dbReference>
<dbReference type="Gene3D" id="3.30.420.10">
    <property type="entry name" value="Ribonuclease H-like superfamily/Ribonuclease H"/>
    <property type="match status" value="1"/>
</dbReference>
<reference evidence="2" key="2">
    <citation type="journal article" date="2023" name="Microbiol Resour">
        <title>Decontamination and Annotation of the Draft Genome Sequence of the Oomycete Lagenidium giganteum ARSEF 373.</title>
        <authorList>
            <person name="Morgan W.R."/>
            <person name="Tartar A."/>
        </authorList>
    </citation>
    <scope>NUCLEOTIDE SEQUENCE</scope>
    <source>
        <strain evidence="2">ARSEF 373</strain>
    </source>
</reference>
<feature type="domain" description="RNase H type-1" evidence="1">
    <location>
        <begin position="69"/>
        <end position="206"/>
    </location>
</feature>
<comment type="caution">
    <text evidence="2">The sequence shown here is derived from an EMBL/GenBank/DDBJ whole genome shotgun (WGS) entry which is preliminary data.</text>
</comment>
<dbReference type="EMBL" id="DAKRPA010000175">
    <property type="protein sequence ID" value="DAZ96172.1"/>
    <property type="molecule type" value="Genomic_DNA"/>
</dbReference>
<reference evidence="2" key="1">
    <citation type="submission" date="2022-11" db="EMBL/GenBank/DDBJ databases">
        <authorList>
            <person name="Morgan W.R."/>
            <person name="Tartar A."/>
        </authorList>
    </citation>
    <scope>NUCLEOTIDE SEQUENCE</scope>
    <source>
        <strain evidence="2">ARSEF 373</strain>
    </source>
</reference>
<dbReference type="InterPro" id="IPR012337">
    <property type="entry name" value="RNaseH-like_sf"/>
</dbReference>
<keyword evidence="3" id="KW-1185">Reference proteome</keyword>